<dbReference type="RefSeq" id="WP_246126681.1">
    <property type="nucleotide sequence ID" value="NZ_BIFH01000017.1"/>
</dbReference>
<comment type="subcellular location">
    <subcellularLocation>
        <location evidence="1">Membrane</location>
        <topology evidence="1">Multi-pass membrane protein</topology>
    </subcellularLocation>
</comment>
<sequence>MAVQGGSKGLGRLGMLLATAVAPATWGTTYLVTTEMLPADRPLLAAGVRALPAGLILVALARRLPTGVWWWRSFVLGMLNVGLFFPLIFAGAYRLPGGVAATIGAVSPLIVAGLSFLILKVRTRPRVLLAGVGGVIGVGLLVLSSQARIDPIGVGLMLVATTLMASGVVMSARWGRPEGVSLLATTGWQLTVGGMVIVPLMFAVEGMPPVPTGRNLLGFGYLVLIGTALAYVLWFRGIERLGAGVASFLGLVNPVIATLAGLIVLGQTLTPLQVLGLVIALGAMVLGQRAPRRAPEVRVEAPVTITKRTRRSEVVEAS</sequence>
<feature type="transmembrane region" description="Helical" evidence="6">
    <location>
        <begin position="99"/>
        <end position="119"/>
    </location>
</feature>
<feature type="transmembrane region" description="Helical" evidence="6">
    <location>
        <begin position="12"/>
        <end position="31"/>
    </location>
</feature>
<comment type="caution">
    <text evidence="8">The sequence shown here is derived from an EMBL/GenBank/DDBJ whole genome shotgun (WGS) entry which is preliminary data.</text>
</comment>
<gene>
    <name evidence="8" type="ORF">EHYA_03165</name>
</gene>
<dbReference type="GO" id="GO:0016020">
    <property type="term" value="C:membrane"/>
    <property type="evidence" value="ECO:0007669"/>
    <property type="project" value="UniProtKB-SubCell"/>
</dbReference>
<dbReference type="InterPro" id="IPR037185">
    <property type="entry name" value="EmrE-like"/>
</dbReference>
<evidence type="ECO:0000256" key="5">
    <source>
        <dbReference type="ARBA" id="ARBA00023136"/>
    </source>
</evidence>
<dbReference type="PANTHER" id="PTHR32322">
    <property type="entry name" value="INNER MEMBRANE TRANSPORTER"/>
    <property type="match status" value="1"/>
</dbReference>
<evidence type="ECO:0000256" key="1">
    <source>
        <dbReference type="ARBA" id="ARBA00004141"/>
    </source>
</evidence>
<feature type="transmembrane region" description="Helical" evidence="6">
    <location>
        <begin position="126"/>
        <end position="146"/>
    </location>
</feature>
<keyword evidence="4 6" id="KW-1133">Transmembrane helix</keyword>
<evidence type="ECO:0000256" key="4">
    <source>
        <dbReference type="ARBA" id="ARBA00022989"/>
    </source>
</evidence>
<protein>
    <submittedName>
        <fullName evidence="8">ABC transporter permease</fullName>
    </submittedName>
</protein>
<feature type="transmembrane region" description="Helical" evidence="6">
    <location>
        <begin position="241"/>
        <end position="264"/>
    </location>
</feature>
<name>A0A401YLM1_9ACTN</name>
<organism evidence="8 9">
    <name type="scientific">Embleya hyalina</name>
    <dbReference type="NCBI Taxonomy" id="516124"/>
    <lineage>
        <taxon>Bacteria</taxon>
        <taxon>Bacillati</taxon>
        <taxon>Actinomycetota</taxon>
        <taxon>Actinomycetes</taxon>
        <taxon>Kitasatosporales</taxon>
        <taxon>Streptomycetaceae</taxon>
        <taxon>Embleya</taxon>
    </lineage>
</organism>
<feature type="transmembrane region" description="Helical" evidence="6">
    <location>
        <begin position="216"/>
        <end position="234"/>
    </location>
</feature>
<feature type="transmembrane region" description="Helical" evidence="6">
    <location>
        <begin position="43"/>
        <end position="61"/>
    </location>
</feature>
<evidence type="ECO:0000256" key="2">
    <source>
        <dbReference type="ARBA" id="ARBA00007362"/>
    </source>
</evidence>
<reference evidence="8 9" key="1">
    <citation type="submission" date="2018-12" db="EMBL/GenBank/DDBJ databases">
        <title>Draft genome sequence of Embleya hyalina NBRC 13850T.</title>
        <authorList>
            <person name="Komaki H."/>
            <person name="Hosoyama A."/>
            <person name="Kimura A."/>
            <person name="Ichikawa N."/>
            <person name="Tamura T."/>
        </authorList>
    </citation>
    <scope>NUCLEOTIDE SEQUENCE [LARGE SCALE GENOMIC DNA]</scope>
    <source>
        <strain evidence="8 9">NBRC 13850</strain>
    </source>
</reference>
<dbReference type="InterPro" id="IPR000620">
    <property type="entry name" value="EamA_dom"/>
</dbReference>
<dbReference type="Pfam" id="PF00892">
    <property type="entry name" value="EamA"/>
    <property type="match status" value="2"/>
</dbReference>
<feature type="domain" description="EamA" evidence="7">
    <location>
        <begin position="14"/>
        <end position="142"/>
    </location>
</feature>
<dbReference type="InterPro" id="IPR050638">
    <property type="entry name" value="AA-Vitamin_Transporters"/>
</dbReference>
<dbReference type="EMBL" id="BIFH01000017">
    <property type="protein sequence ID" value="GCD95491.1"/>
    <property type="molecule type" value="Genomic_DNA"/>
</dbReference>
<evidence type="ECO:0000313" key="8">
    <source>
        <dbReference type="EMBL" id="GCD95491.1"/>
    </source>
</evidence>
<evidence type="ECO:0000256" key="3">
    <source>
        <dbReference type="ARBA" id="ARBA00022692"/>
    </source>
</evidence>
<dbReference type="PANTHER" id="PTHR32322:SF2">
    <property type="entry name" value="EAMA DOMAIN-CONTAINING PROTEIN"/>
    <property type="match status" value="1"/>
</dbReference>
<feature type="transmembrane region" description="Helical" evidence="6">
    <location>
        <begin position="182"/>
        <end position="204"/>
    </location>
</feature>
<evidence type="ECO:0000313" key="9">
    <source>
        <dbReference type="Proteomes" id="UP000286931"/>
    </source>
</evidence>
<dbReference type="Proteomes" id="UP000286931">
    <property type="component" value="Unassembled WGS sequence"/>
</dbReference>
<accession>A0A401YLM1</accession>
<feature type="transmembrane region" description="Helical" evidence="6">
    <location>
        <begin position="152"/>
        <end position="170"/>
    </location>
</feature>
<keyword evidence="3 6" id="KW-0812">Transmembrane</keyword>
<comment type="similarity">
    <text evidence="2">Belongs to the EamA transporter family.</text>
</comment>
<evidence type="ECO:0000259" key="7">
    <source>
        <dbReference type="Pfam" id="PF00892"/>
    </source>
</evidence>
<keyword evidence="9" id="KW-1185">Reference proteome</keyword>
<dbReference type="SUPFAM" id="SSF103481">
    <property type="entry name" value="Multidrug resistance efflux transporter EmrE"/>
    <property type="match status" value="2"/>
</dbReference>
<feature type="transmembrane region" description="Helical" evidence="6">
    <location>
        <begin position="73"/>
        <end position="93"/>
    </location>
</feature>
<dbReference type="AlphaFoldDB" id="A0A401YLM1"/>
<feature type="transmembrane region" description="Helical" evidence="6">
    <location>
        <begin position="270"/>
        <end position="287"/>
    </location>
</feature>
<evidence type="ECO:0000256" key="6">
    <source>
        <dbReference type="SAM" id="Phobius"/>
    </source>
</evidence>
<keyword evidence="5 6" id="KW-0472">Membrane</keyword>
<proteinExistence type="inferred from homology"/>
<feature type="domain" description="EamA" evidence="7">
    <location>
        <begin position="152"/>
        <end position="286"/>
    </location>
</feature>